<feature type="region of interest" description="Disordered" evidence="1">
    <location>
        <begin position="247"/>
        <end position="269"/>
    </location>
</feature>
<gene>
    <name evidence="2" type="ORF">GPUH_LOCUS321</name>
</gene>
<proteinExistence type="predicted"/>
<name>A0A183CV30_9BILA</name>
<feature type="compositionally biased region" description="Basic residues" evidence="1">
    <location>
        <begin position="19"/>
        <end position="28"/>
    </location>
</feature>
<reference evidence="2 3" key="2">
    <citation type="submission" date="2018-11" db="EMBL/GenBank/DDBJ databases">
        <authorList>
            <consortium name="Pathogen Informatics"/>
        </authorList>
    </citation>
    <scope>NUCLEOTIDE SEQUENCE [LARGE SCALE GENOMIC DNA]</scope>
</reference>
<sequence length="350" mass="39297">DRGTPSQRSTRSGHERRSAHSAHHHHRYHGGEGENGNEDFQVPAASPYHTTTQRRHQRGSQSCYNAFSDDFDRFSNMNRSFTAAVHPRFKELRNELRVTTDRKNYYKDLYKRERQNRIRDRELRDLVEKKLMDDLKEREMEYSNCLLRIKSLEQQLQHQSNFPPPMRESTFRVPHFCTPSTSHTASTMAGAGEALSSTSELFGLRSAYLTSPPVPGSEAIPASLGVAAAVVPENSGEMPDETKVFRQPDESALELPRNSSNCDDSDEQVGVKNSEAVQNFETDDVKSSVADVLKSCNDNNSKDNNGNINGTVLEEEAQSDTGYGTTSECASDLRRVHSDSDLPLQQLSQA</sequence>
<keyword evidence="3" id="KW-1185">Reference proteome</keyword>
<dbReference type="AlphaFoldDB" id="A0A183CV30"/>
<evidence type="ECO:0000313" key="4">
    <source>
        <dbReference type="WBParaSite" id="GPUH_0000032001-mRNA-1"/>
    </source>
</evidence>
<dbReference type="OrthoDB" id="5804602at2759"/>
<feature type="region of interest" description="Disordered" evidence="1">
    <location>
        <begin position="295"/>
        <end position="350"/>
    </location>
</feature>
<feature type="compositionally biased region" description="Low complexity" evidence="1">
    <location>
        <begin position="295"/>
        <end position="310"/>
    </location>
</feature>
<protein>
    <submittedName>
        <fullName evidence="4">Polo-like kinase 1 substrate 1</fullName>
    </submittedName>
</protein>
<accession>A0A183CV30</accession>
<dbReference type="EMBL" id="UYRT01000260">
    <property type="protein sequence ID" value="VDK27841.1"/>
    <property type="molecule type" value="Genomic_DNA"/>
</dbReference>
<feature type="compositionally biased region" description="Basic and acidic residues" evidence="1">
    <location>
        <begin position="331"/>
        <end position="340"/>
    </location>
</feature>
<organism evidence="4">
    <name type="scientific">Gongylonema pulchrum</name>
    <dbReference type="NCBI Taxonomy" id="637853"/>
    <lineage>
        <taxon>Eukaryota</taxon>
        <taxon>Metazoa</taxon>
        <taxon>Ecdysozoa</taxon>
        <taxon>Nematoda</taxon>
        <taxon>Chromadorea</taxon>
        <taxon>Rhabditida</taxon>
        <taxon>Spirurina</taxon>
        <taxon>Spiruromorpha</taxon>
        <taxon>Spiruroidea</taxon>
        <taxon>Gongylonematidae</taxon>
        <taxon>Gongylonema</taxon>
    </lineage>
</organism>
<feature type="compositionally biased region" description="Polar residues" evidence="1">
    <location>
        <begin position="319"/>
        <end position="329"/>
    </location>
</feature>
<feature type="region of interest" description="Disordered" evidence="1">
    <location>
        <begin position="1"/>
        <end position="61"/>
    </location>
</feature>
<feature type="compositionally biased region" description="Polar residues" evidence="1">
    <location>
        <begin position="1"/>
        <end position="10"/>
    </location>
</feature>
<evidence type="ECO:0000256" key="1">
    <source>
        <dbReference type="SAM" id="MobiDB-lite"/>
    </source>
</evidence>
<evidence type="ECO:0000313" key="3">
    <source>
        <dbReference type="Proteomes" id="UP000271098"/>
    </source>
</evidence>
<dbReference type="Proteomes" id="UP000271098">
    <property type="component" value="Unassembled WGS sequence"/>
</dbReference>
<evidence type="ECO:0000313" key="2">
    <source>
        <dbReference type="EMBL" id="VDK27841.1"/>
    </source>
</evidence>
<dbReference type="WBParaSite" id="GPUH_0000032001-mRNA-1">
    <property type="protein sequence ID" value="GPUH_0000032001-mRNA-1"/>
    <property type="gene ID" value="GPUH_0000032001"/>
</dbReference>
<reference evidence="4" key="1">
    <citation type="submission" date="2016-06" db="UniProtKB">
        <authorList>
            <consortium name="WormBaseParasite"/>
        </authorList>
    </citation>
    <scope>IDENTIFICATION</scope>
</reference>